<accession>A0A382Z1X3</accession>
<dbReference type="Pfam" id="PF23357">
    <property type="entry name" value="DUF7088"/>
    <property type="match status" value="1"/>
</dbReference>
<evidence type="ECO:0000313" key="2">
    <source>
        <dbReference type="EMBL" id="SVD88738.1"/>
    </source>
</evidence>
<dbReference type="AlphaFoldDB" id="A0A382Z1X3"/>
<dbReference type="EMBL" id="UINC01179845">
    <property type="protein sequence ID" value="SVD88738.1"/>
    <property type="molecule type" value="Genomic_DNA"/>
</dbReference>
<name>A0A382Z1X3_9ZZZZ</name>
<feature type="domain" description="DUF7088" evidence="1">
    <location>
        <begin position="44"/>
        <end position="113"/>
    </location>
</feature>
<protein>
    <recommendedName>
        <fullName evidence="1">DUF7088 domain-containing protein</fullName>
    </recommendedName>
</protein>
<feature type="non-terminal residue" evidence="2">
    <location>
        <position position="113"/>
    </location>
</feature>
<reference evidence="2" key="1">
    <citation type="submission" date="2018-05" db="EMBL/GenBank/DDBJ databases">
        <authorList>
            <person name="Lanie J.A."/>
            <person name="Ng W.-L."/>
            <person name="Kazmierczak K.M."/>
            <person name="Andrzejewski T.M."/>
            <person name="Davidsen T.M."/>
            <person name="Wayne K.J."/>
            <person name="Tettelin H."/>
            <person name="Glass J.I."/>
            <person name="Rusch D."/>
            <person name="Podicherti R."/>
            <person name="Tsui H.-C.T."/>
            <person name="Winkler M.E."/>
        </authorList>
    </citation>
    <scope>NUCLEOTIDE SEQUENCE</scope>
</reference>
<proteinExistence type="predicted"/>
<evidence type="ECO:0000259" key="1">
    <source>
        <dbReference type="Pfam" id="PF23357"/>
    </source>
</evidence>
<organism evidence="2">
    <name type="scientific">marine metagenome</name>
    <dbReference type="NCBI Taxonomy" id="408172"/>
    <lineage>
        <taxon>unclassified sequences</taxon>
        <taxon>metagenomes</taxon>
        <taxon>ecological metagenomes</taxon>
    </lineage>
</organism>
<dbReference type="InterPro" id="IPR055396">
    <property type="entry name" value="DUF7088"/>
</dbReference>
<sequence length="113" mass="12450">MSNKGAKNRTVFAGVALVLGVLLLISVNLLGNAAFRNLRVDLTEDRLFTLSDGTHGLLGSLGEPLLLRLYYNHSLANDYPTIRDYARRVRNVLAEYVAASNGMITFEVMNPEP</sequence>
<gene>
    <name evidence="2" type="ORF">METZ01_LOCUS441592</name>
</gene>